<dbReference type="PANTHER" id="PTHR43312">
    <property type="entry name" value="D-THREO-ALDOSE 1-DEHYDROGENASE"/>
    <property type="match status" value="1"/>
</dbReference>
<dbReference type="InterPro" id="IPR036812">
    <property type="entry name" value="NAD(P)_OxRdtase_dom_sf"/>
</dbReference>
<dbReference type="InterPro" id="IPR053135">
    <property type="entry name" value="AKR2_Oxidoreductase"/>
</dbReference>
<reference evidence="6" key="1">
    <citation type="submission" date="2016-11" db="EMBL/GenBank/DDBJ databases">
        <authorList>
            <person name="Jaros S."/>
            <person name="Januszkiewicz K."/>
            <person name="Wedrychowicz H."/>
        </authorList>
    </citation>
    <scope>NUCLEOTIDE SEQUENCE [LARGE SCALE GENOMIC DNA]</scope>
    <source>
        <strain evidence="6">DSM 4029</strain>
    </source>
</reference>
<dbReference type="Gene3D" id="3.20.20.100">
    <property type="entry name" value="NADP-dependent oxidoreductase domain"/>
    <property type="match status" value="1"/>
</dbReference>
<organism evidence="5 6">
    <name type="scientific">Bittarella massiliensis</name>
    <name type="common">ex Durand et al. 2017</name>
    <dbReference type="NCBI Taxonomy" id="1720313"/>
    <lineage>
        <taxon>Bacteria</taxon>
        <taxon>Bacillati</taxon>
        <taxon>Bacillota</taxon>
        <taxon>Clostridia</taxon>
        <taxon>Eubacteriales</taxon>
        <taxon>Oscillospiraceae</taxon>
        <taxon>Bittarella (ex Durand et al. 2017)</taxon>
    </lineage>
</organism>
<gene>
    <name evidence="5" type="ORF">SAMN05444424_2180</name>
</gene>
<dbReference type="GO" id="GO:0051536">
    <property type="term" value="F:iron-sulfur cluster binding"/>
    <property type="evidence" value="ECO:0007669"/>
    <property type="project" value="UniProtKB-KW"/>
</dbReference>
<keyword evidence="3" id="KW-0411">Iron-sulfur</keyword>
<dbReference type="Proteomes" id="UP000184089">
    <property type="component" value="Unassembled WGS sequence"/>
</dbReference>
<dbReference type="AlphaFoldDB" id="A0AAQ1RWL8"/>
<accession>A0AAQ1RWL8</accession>
<dbReference type="Pfam" id="PF13534">
    <property type="entry name" value="Fer4_17"/>
    <property type="match status" value="1"/>
</dbReference>
<keyword evidence="1" id="KW-0479">Metal-binding</keyword>
<dbReference type="PANTHER" id="PTHR43312:SF1">
    <property type="entry name" value="NADP-DEPENDENT OXIDOREDUCTASE DOMAIN-CONTAINING PROTEIN"/>
    <property type="match status" value="1"/>
</dbReference>
<dbReference type="EMBL" id="FQVY01000003">
    <property type="protein sequence ID" value="SHG34335.1"/>
    <property type="molecule type" value="Genomic_DNA"/>
</dbReference>
<evidence type="ECO:0000256" key="1">
    <source>
        <dbReference type="ARBA" id="ARBA00022723"/>
    </source>
</evidence>
<sequence>MATMQYRALPHGGEKISVIGLGMGSIHAGSEEEIERTVDRAIEAGINYFDMAASEGKPYPCYARAFAGRREKLLLQMHFGAVYEGGRYGWTREQSKIEESFREQLRLLGTDYTDMGFVHCIDEEDDCDQVLSGGLWDYMKALKAAGVIRHLGLSSHNPEIVRRFLETGLVDMVMFSINPAYDYSTGTYGIGSAENRSRLYRECEREGVGISVMKPFGGGQLLGERTSPFRRALSKTQCIQYALDRPGVLTVLPGVRGEEDLQAVLAYLDAGAQERDYSAISAFAPPNAEGVCVYCNHCQPCPAGLDVGLINKYYDLARAGDVLAAGHYQKLSLKADACLRCGHCEARCPFHVKQESRMEEIAAYFQGQL</sequence>
<dbReference type="CDD" id="cd19100">
    <property type="entry name" value="AKR_unchar"/>
    <property type="match status" value="1"/>
</dbReference>
<dbReference type="SUPFAM" id="SSF51430">
    <property type="entry name" value="NAD(P)-linked oxidoreductase"/>
    <property type="match status" value="1"/>
</dbReference>
<dbReference type="InterPro" id="IPR017896">
    <property type="entry name" value="4Fe4S_Fe-S-bd"/>
</dbReference>
<proteinExistence type="predicted"/>
<evidence type="ECO:0000256" key="3">
    <source>
        <dbReference type="ARBA" id="ARBA00023014"/>
    </source>
</evidence>
<dbReference type="Pfam" id="PF00248">
    <property type="entry name" value="Aldo_ket_red"/>
    <property type="match status" value="1"/>
</dbReference>
<dbReference type="PROSITE" id="PS51379">
    <property type="entry name" value="4FE4S_FER_2"/>
    <property type="match status" value="1"/>
</dbReference>
<evidence type="ECO:0000313" key="6">
    <source>
        <dbReference type="Proteomes" id="UP000184089"/>
    </source>
</evidence>
<feature type="domain" description="4Fe-4S ferredoxin-type" evidence="4">
    <location>
        <begin position="329"/>
        <end position="358"/>
    </location>
</feature>
<dbReference type="InterPro" id="IPR023210">
    <property type="entry name" value="NADP_OxRdtase_dom"/>
</dbReference>
<dbReference type="PROSITE" id="PS00198">
    <property type="entry name" value="4FE4S_FER_1"/>
    <property type="match status" value="1"/>
</dbReference>
<comment type="caution">
    <text evidence="5">The sequence shown here is derived from an EMBL/GenBank/DDBJ whole genome shotgun (WGS) entry which is preliminary data.</text>
</comment>
<keyword evidence="2" id="KW-0408">Iron</keyword>
<dbReference type="InterPro" id="IPR017900">
    <property type="entry name" value="4Fe4S_Fe_S_CS"/>
</dbReference>
<protein>
    <recommendedName>
        <fullName evidence="4">4Fe-4S ferredoxin-type domain-containing protein</fullName>
    </recommendedName>
</protein>
<evidence type="ECO:0000256" key="2">
    <source>
        <dbReference type="ARBA" id="ARBA00023004"/>
    </source>
</evidence>
<dbReference type="RefSeq" id="WP_243148128.1">
    <property type="nucleotide sequence ID" value="NZ_FQVY01000003.1"/>
</dbReference>
<evidence type="ECO:0000313" key="5">
    <source>
        <dbReference type="EMBL" id="SHG34335.1"/>
    </source>
</evidence>
<dbReference type="GO" id="GO:0046872">
    <property type="term" value="F:metal ion binding"/>
    <property type="evidence" value="ECO:0007669"/>
    <property type="project" value="UniProtKB-KW"/>
</dbReference>
<name>A0AAQ1RWL8_9FIRM</name>
<evidence type="ECO:0000259" key="4">
    <source>
        <dbReference type="PROSITE" id="PS51379"/>
    </source>
</evidence>
<dbReference type="SUPFAM" id="SSF46548">
    <property type="entry name" value="alpha-helical ferredoxin"/>
    <property type="match status" value="1"/>
</dbReference>